<sequence>MLSNQNSSSNLTITGSLDVEIISAAEGRITLKLINAPVSPTDSVRFLLKDTDTRTILYPEISSLSSDTYLLDFTALQEFYEYRYTKTFRLLAEMTTTSKISYYRLHEISSFTSAPAPHIFIEDIYLKDDVKVPPTERIVELGLNPEAVSDQSLTITLHSRNHHVQLSHRCELKGLNMRGGILRITFDLNPGSLKYQKSILRFRNKLLEDAISYDFKTVRIKENGELLRIKITLDLHTIDWNGLYWDVMIQLFDSDTERTSLIQLLIPPRRRMFMKFLYNGSFRTPDDFYVYPYYTGGAKLALINRAREQYDGFDIVLKEFTAMFLYNIAKPYWKKKHICLVDEKYSTRAQDNGYYFFKHCMDHDEETYLGQKIYYVITKDSPDYDMIRPYKKNVVHFMTIRHMCYILAAELLVSTDARSHIYAQRSRHSIFTRYTKNLPFVFLQHGVTALKRVDFFYGKGKPGSCDLFVVTSEKEKQIVIDNFDYEPDEVINTGFARWDVLKDKSQNSHDILVMPTWRSWLEGASDREFEESDYFRHYAALLNSQRFKDILEKYDLHANFYLHAIFQTHTESFHIAGDRIHLKSFGDTPVNELLMQCKMLITDYSSVSWDVLYQNKPTLFYQFDLDKYNEAHGSYIDMKTDLFGDRAETLDQLLDSLEKTIQNGFRMEPKYEQMQQEYFRFEDHEHSRHICEEIKKWMKRK</sequence>
<name>A0A414J989_9FIRM</name>
<dbReference type="AlphaFoldDB" id="A0A414J989"/>
<evidence type="ECO:0000313" key="1">
    <source>
        <dbReference type="EMBL" id="RHE40994.1"/>
    </source>
</evidence>
<comment type="caution">
    <text evidence="1">The sequence shown here is derived from an EMBL/GenBank/DDBJ whole genome shotgun (WGS) entry which is preliminary data.</text>
</comment>
<evidence type="ECO:0000313" key="2">
    <source>
        <dbReference type="Proteomes" id="UP000283745"/>
    </source>
</evidence>
<dbReference type="GO" id="GO:0047355">
    <property type="term" value="F:CDP-glycerol glycerophosphotransferase activity"/>
    <property type="evidence" value="ECO:0007669"/>
    <property type="project" value="InterPro"/>
</dbReference>
<accession>A0A414J989</accession>
<dbReference type="RefSeq" id="WP_118049200.1">
    <property type="nucleotide sequence ID" value="NZ_CABJFK010000003.1"/>
</dbReference>
<proteinExistence type="predicted"/>
<dbReference type="InterPro" id="IPR007554">
    <property type="entry name" value="Glycerophosphate_synth"/>
</dbReference>
<dbReference type="PANTHER" id="PTHR37316">
    <property type="entry name" value="TEICHOIC ACID GLYCEROL-PHOSPHATE PRIMASE"/>
    <property type="match status" value="1"/>
</dbReference>
<reference evidence="1 2" key="1">
    <citation type="submission" date="2018-08" db="EMBL/GenBank/DDBJ databases">
        <title>A genome reference for cultivated species of the human gut microbiota.</title>
        <authorList>
            <person name="Zou Y."/>
            <person name="Xue W."/>
            <person name="Luo G."/>
        </authorList>
    </citation>
    <scope>NUCLEOTIDE SEQUENCE [LARGE SCALE GENOMIC DNA]</scope>
    <source>
        <strain evidence="1 2">AM28-23</strain>
    </source>
</reference>
<dbReference type="Proteomes" id="UP000283745">
    <property type="component" value="Unassembled WGS sequence"/>
</dbReference>
<dbReference type="GO" id="GO:0016020">
    <property type="term" value="C:membrane"/>
    <property type="evidence" value="ECO:0007669"/>
    <property type="project" value="InterPro"/>
</dbReference>
<dbReference type="InterPro" id="IPR051612">
    <property type="entry name" value="Teichoic_Acid_Biosynth"/>
</dbReference>
<dbReference type="SUPFAM" id="SSF53756">
    <property type="entry name" value="UDP-Glycosyltransferase/glycogen phosphorylase"/>
    <property type="match status" value="1"/>
</dbReference>
<dbReference type="EMBL" id="QSKF01000003">
    <property type="protein sequence ID" value="RHE40994.1"/>
    <property type="molecule type" value="Genomic_DNA"/>
</dbReference>
<dbReference type="Gene3D" id="3.40.50.12580">
    <property type="match status" value="1"/>
</dbReference>
<protein>
    <submittedName>
        <fullName evidence="1">Teichoic acid biosynthesis protein TagF</fullName>
    </submittedName>
</protein>
<dbReference type="PANTHER" id="PTHR37316:SF3">
    <property type="entry name" value="TEICHOIC ACID GLYCEROL-PHOSPHATE TRANSFERASE"/>
    <property type="match status" value="1"/>
</dbReference>
<dbReference type="Pfam" id="PF04464">
    <property type="entry name" value="Glyphos_transf"/>
    <property type="match status" value="1"/>
</dbReference>
<gene>
    <name evidence="1" type="ORF">DW740_05530</name>
</gene>
<organism evidence="1 2">
    <name type="scientific">Blautia obeum</name>
    <dbReference type="NCBI Taxonomy" id="40520"/>
    <lineage>
        <taxon>Bacteria</taxon>
        <taxon>Bacillati</taxon>
        <taxon>Bacillota</taxon>
        <taxon>Clostridia</taxon>
        <taxon>Lachnospirales</taxon>
        <taxon>Lachnospiraceae</taxon>
        <taxon>Blautia</taxon>
    </lineage>
</organism>
<dbReference type="InterPro" id="IPR043148">
    <property type="entry name" value="TagF_C"/>
</dbReference>